<accession>A0A8S5R1C6</accession>
<reference evidence="1" key="1">
    <citation type="journal article" date="2021" name="Proc. Natl. Acad. Sci. U.S.A.">
        <title>A Catalog of Tens of Thousands of Viruses from Human Metagenomes Reveals Hidden Associations with Chronic Diseases.</title>
        <authorList>
            <person name="Tisza M.J."/>
            <person name="Buck C.B."/>
        </authorList>
    </citation>
    <scope>NUCLEOTIDE SEQUENCE</scope>
    <source>
        <strain evidence="1">Ctj7g1</strain>
    </source>
</reference>
<organism evidence="1">
    <name type="scientific">Siphoviridae sp. ctj7g1</name>
    <dbReference type="NCBI Taxonomy" id="2826438"/>
    <lineage>
        <taxon>Viruses</taxon>
        <taxon>Duplodnaviria</taxon>
        <taxon>Heunggongvirae</taxon>
        <taxon>Uroviricota</taxon>
        <taxon>Caudoviricetes</taxon>
    </lineage>
</organism>
<dbReference type="InterPro" id="IPR055635">
    <property type="entry name" value="DUF7211"/>
</dbReference>
<evidence type="ECO:0000313" key="1">
    <source>
        <dbReference type="EMBL" id="DAE25295.1"/>
    </source>
</evidence>
<sequence>MTNAELYHFGVKGMRWGHRKARPRMSGAARSARRKQILKRVAIGAGAAAGAAALGYGAYRGKKYISTPHGAAHLMVGALRAQQGVDRVGGAARKAGSAVGSYALGGKHSSRRAGLKAAGAAARSAGSAIKTRAKDAKDGAQIIGYGARYAGGVLGKRAGAAAGSAARKAGSAVGSYALGGKHSSRRAAASRAAGKVDQGRAAVSALADAYRTRRKYQGRHVSRGAHAAHFAYDSPGEALYHFALDPYGRYAIL</sequence>
<name>A0A8S5R1C6_9CAUD</name>
<protein>
    <submittedName>
        <fullName evidence="1">Uncharacterized protein</fullName>
    </submittedName>
</protein>
<dbReference type="EMBL" id="BK015796">
    <property type="protein sequence ID" value="DAE25295.1"/>
    <property type="molecule type" value="Genomic_DNA"/>
</dbReference>
<proteinExistence type="predicted"/>
<dbReference type="Pfam" id="PF23847">
    <property type="entry name" value="DUF7211"/>
    <property type="match status" value="1"/>
</dbReference>